<sequence>MERPGSNDISSAKAVLLGALASGVNGPTWLALKIIFLLLGVCLTALLSLAYSSSDFIIAGHVLLLVIIGSMLFILLNGFLAQTGLVSVEQQMKEMGMLNNEGNEKDKRN</sequence>
<evidence type="ECO:0000256" key="1">
    <source>
        <dbReference type="SAM" id="Phobius"/>
    </source>
</evidence>
<keyword evidence="1" id="KW-0812">Transmembrane</keyword>
<dbReference type="GeneID" id="103724265"/>
<keyword evidence="2" id="KW-1185">Reference proteome</keyword>
<keyword evidence="1" id="KW-1133">Transmembrane helix</keyword>
<dbReference type="RefSeq" id="XP_008813695.2">
    <property type="nucleotide sequence ID" value="XM_008815473.4"/>
</dbReference>
<organism evidence="2 3">
    <name type="scientific">Phoenix dactylifera</name>
    <name type="common">Date palm</name>
    <dbReference type="NCBI Taxonomy" id="42345"/>
    <lineage>
        <taxon>Eukaryota</taxon>
        <taxon>Viridiplantae</taxon>
        <taxon>Streptophyta</taxon>
        <taxon>Embryophyta</taxon>
        <taxon>Tracheophyta</taxon>
        <taxon>Spermatophyta</taxon>
        <taxon>Magnoliopsida</taxon>
        <taxon>Liliopsida</taxon>
        <taxon>Arecaceae</taxon>
        <taxon>Coryphoideae</taxon>
        <taxon>Phoeniceae</taxon>
        <taxon>Phoenix</taxon>
    </lineage>
</organism>
<feature type="transmembrane region" description="Helical" evidence="1">
    <location>
        <begin position="58"/>
        <end position="80"/>
    </location>
</feature>
<evidence type="ECO:0000313" key="4">
    <source>
        <dbReference type="RefSeq" id="XP_008813696.2"/>
    </source>
</evidence>
<proteinExistence type="predicted"/>
<protein>
    <submittedName>
        <fullName evidence="3 4">Uncharacterized protein LOC103724265</fullName>
    </submittedName>
</protein>
<dbReference type="RefSeq" id="XP_008813696.2">
    <property type="nucleotide sequence ID" value="XM_008815474.4"/>
</dbReference>
<dbReference type="Proteomes" id="UP000228380">
    <property type="component" value="Chromosome 9"/>
</dbReference>
<keyword evidence="1" id="KW-0472">Membrane</keyword>
<dbReference type="KEGG" id="pda:103724265"/>
<reference evidence="3 4" key="2">
    <citation type="submission" date="2025-04" db="UniProtKB">
        <authorList>
            <consortium name="RefSeq"/>
        </authorList>
    </citation>
    <scope>IDENTIFICATION</scope>
    <source>
        <tissue evidence="3 4">Young leaves</tissue>
    </source>
</reference>
<evidence type="ECO:0000313" key="2">
    <source>
        <dbReference type="Proteomes" id="UP000228380"/>
    </source>
</evidence>
<name>A0A8B7D5H8_PHODC</name>
<dbReference type="AlphaFoldDB" id="A0A8B7D5H8"/>
<gene>
    <name evidence="3 4" type="primary">LOC103724265</name>
</gene>
<feature type="transmembrane region" description="Helical" evidence="1">
    <location>
        <begin position="30"/>
        <end position="51"/>
    </location>
</feature>
<reference evidence="2" key="1">
    <citation type="journal article" date="2019" name="Nat. Commun.">
        <title>Genome-wide association mapping of date palm fruit traits.</title>
        <authorList>
            <person name="Hazzouri K.M."/>
            <person name="Gros-Balthazard M."/>
            <person name="Flowers J.M."/>
            <person name="Copetti D."/>
            <person name="Lemansour A."/>
            <person name="Lebrun M."/>
            <person name="Masmoudi K."/>
            <person name="Ferrand S."/>
            <person name="Dhar M.I."/>
            <person name="Fresquez Z.A."/>
            <person name="Rosas U."/>
            <person name="Zhang J."/>
            <person name="Talag J."/>
            <person name="Lee S."/>
            <person name="Kudrna D."/>
            <person name="Powell R.F."/>
            <person name="Leitch I.J."/>
            <person name="Krueger R.R."/>
            <person name="Wing R.A."/>
            <person name="Amiri K.M.A."/>
            <person name="Purugganan M.D."/>
        </authorList>
    </citation>
    <scope>NUCLEOTIDE SEQUENCE [LARGE SCALE GENOMIC DNA]</scope>
    <source>
        <strain evidence="2">cv. Khalas</strain>
    </source>
</reference>
<evidence type="ECO:0000313" key="3">
    <source>
        <dbReference type="RefSeq" id="XP_008813695.2"/>
    </source>
</evidence>
<accession>A0A8B7D5H8</accession>
<dbReference type="OrthoDB" id="1928656at2759"/>